<reference evidence="2" key="1">
    <citation type="submission" date="2021-12" db="EMBL/GenBank/DDBJ databases">
        <title>Draft genome sequence of Corynebacterium ammoniagenes strain T-723.</title>
        <authorList>
            <person name="Matsuzawa M."/>
            <person name="Hiratani M."/>
            <person name="Abe I."/>
            <person name="Tsuji Y."/>
            <person name="Nakamura J."/>
        </authorList>
    </citation>
    <scope>NUCLEOTIDE SEQUENCE</scope>
    <source>
        <strain evidence="2">T-723</strain>
    </source>
</reference>
<dbReference type="AlphaFoldDB" id="A0AAV5GB87"/>
<comment type="caution">
    <text evidence="2">The sequence shown here is derived from an EMBL/GenBank/DDBJ whole genome shotgun (WGS) entry which is preliminary data.</text>
</comment>
<dbReference type="EMBL" id="BQKK01000004">
    <property type="protein sequence ID" value="GJN43350.1"/>
    <property type="molecule type" value="Genomic_DNA"/>
</dbReference>
<dbReference type="SUPFAM" id="SSF54593">
    <property type="entry name" value="Glyoxalase/Bleomycin resistance protein/Dihydroxybiphenyl dioxygenase"/>
    <property type="match status" value="1"/>
</dbReference>
<dbReference type="PANTHER" id="PTHR33990:SF1">
    <property type="entry name" value="PROTEIN YJDN"/>
    <property type="match status" value="1"/>
</dbReference>
<dbReference type="RefSeq" id="WP_003847013.1">
    <property type="nucleotide sequence ID" value="NZ_BQKK01000004.1"/>
</dbReference>
<accession>A0AAV5GB87</accession>
<dbReference type="InterPro" id="IPR028973">
    <property type="entry name" value="PhnB-like"/>
</dbReference>
<dbReference type="PANTHER" id="PTHR33990">
    <property type="entry name" value="PROTEIN YJDN-RELATED"/>
    <property type="match status" value="1"/>
</dbReference>
<evidence type="ECO:0000313" key="2">
    <source>
        <dbReference type="EMBL" id="GJN43350.1"/>
    </source>
</evidence>
<dbReference type="InterPro" id="IPR029068">
    <property type="entry name" value="Glyas_Bleomycin-R_OHBP_Dase"/>
</dbReference>
<dbReference type="Proteomes" id="UP001054925">
    <property type="component" value="Unassembled WGS sequence"/>
</dbReference>
<name>A0AAV5GB87_CORAM</name>
<dbReference type="Pfam" id="PF06983">
    <property type="entry name" value="3-dmu-9_3-mt"/>
    <property type="match status" value="1"/>
</dbReference>
<dbReference type="CDD" id="cd06588">
    <property type="entry name" value="PhnB_like"/>
    <property type="match status" value="1"/>
</dbReference>
<evidence type="ECO:0000259" key="1">
    <source>
        <dbReference type="Pfam" id="PF06983"/>
    </source>
</evidence>
<feature type="domain" description="PhnB-like" evidence="1">
    <location>
        <begin position="6"/>
        <end position="137"/>
    </location>
</feature>
<organism evidence="2 3">
    <name type="scientific">Corynebacterium ammoniagenes</name>
    <name type="common">Brevibacterium ammoniagenes</name>
    <dbReference type="NCBI Taxonomy" id="1697"/>
    <lineage>
        <taxon>Bacteria</taxon>
        <taxon>Bacillati</taxon>
        <taxon>Actinomycetota</taxon>
        <taxon>Actinomycetes</taxon>
        <taxon>Mycobacteriales</taxon>
        <taxon>Corynebacteriaceae</taxon>
        <taxon>Corynebacterium</taxon>
    </lineage>
</organism>
<dbReference type="Gene3D" id="3.10.180.10">
    <property type="entry name" value="2,3-Dihydroxybiphenyl 1,2-Dioxygenase, domain 1"/>
    <property type="match status" value="1"/>
</dbReference>
<sequence>MSVKSYTYISFPGTAKEAFEYYHSLFGGDLTMLTYGEFPADKVDEFPFEINPDAVANATLDSGVVSIAGGDAMEESAPGLDGTPYSLLLICDDETEARDYWEKFISTGGEVVLPLEIAPWGELYGHVRDRFGISWAINSSVNPS</sequence>
<evidence type="ECO:0000313" key="3">
    <source>
        <dbReference type="Proteomes" id="UP001054925"/>
    </source>
</evidence>
<proteinExistence type="predicted"/>
<protein>
    <submittedName>
        <fullName evidence="2">VOC family protein</fullName>
    </submittedName>
</protein>
<gene>
    <name evidence="2" type="ORF">CAT723_18290</name>
</gene>